<dbReference type="EMBL" id="PVSR01000026">
    <property type="protein sequence ID" value="PRW62704.1"/>
    <property type="molecule type" value="Genomic_DNA"/>
</dbReference>
<name>A0A2T0GUD4_ACTMO</name>
<dbReference type="Proteomes" id="UP000239352">
    <property type="component" value="Unassembled WGS sequence"/>
</dbReference>
<dbReference type="STRING" id="1050202.GCA_000384035_01663"/>
<sequence>MSTGAPTRVYLHVGSPKTGTTYLQEILWNNRTDLRHSGVLYPGKRPDSHFHAAMDLQEKQFQHDWFDENVPQAWNALVEEAAAWTGTVVISHELFCTATPEQVERAMRDLSFAEVHLVCTARDLLRQLPAVWQEDVKNRHTLTFEDFVSGIRGTASETNPLSELFWPRQDTPEILARWAAHLPPERVHVVTVPPKGNDPDTVWYRFAELIGVDPQAFDTRVSRPNRSLGVAETEVLRRLNQRLEGHVSWGRHDELVKSRIAADLLGSRKPRTPIEVPEQHRQWLNEQAERIITELGESDYHVVGDLAELRPSTETAASGSHPDQADPEETTEVAVEILAELVYDPPRSEPAPPPPQPRQPAPVGVRRSLVHLCEQHPLPRAALTLYRRVKGSLLRTRGR</sequence>
<gene>
    <name evidence="2" type="ORF">CEP50_13870</name>
</gene>
<feature type="compositionally biased region" description="Pro residues" evidence="1">
    <location>
        <begin position="348"/>
        <end position="360"/>
    </location>
</feature>
<dbReference type="InParanoid" id="A0A2T0GUD4"/>
<dbReference type="InterPro" id="IPR027417">
    <property type="entry name" value="P-loop_NTPase"/>
</dbReference>
<feature type="region of interest" description="Disordered" evidence="1">
    <location>
        <begin position="344"/>
        <end position="364"/>
    </location>
</feature>
<dbReference type="SUPFAM" id="SSF52540">
    <property type="entry name" value="P-loop containing nucleoside triphosphate hydrolases"/>
    <property type="match status" value="1"/>
</dbReference>
<organism evidence="2 3">
    <name type="scientific">Actinopolyspora mortivallis</name>
    <dbReference type="NCBI Taxonomy" id="33906"/>
    <lineage>
        <taxon>Bacteria</taxon>
        <taxon>Bacillati</taxon>
        <taxon>Actinomycetota</taxon>
        <taxon>Actinomycetes</taxon>
        <taxon>Actinopolysporales</taxon>
        <taxon>Actinopolysporaceae</taxon>
        <taxon>Actinopolyspora</taxon>
    </lineage>
</organism>
<accession>A0A2T0GUD4</accession>
<reference evidence="2 3" key="1">
    <citation type="submission" date="2018-03" db="EMBL/GenBank/DDBJ databases">
        <title>Actinopolyspora mortivallis from Sahara, screening for active biomolecules.</title>
        <authorList>
            <person name="Selama O."/>
            <person name="Wellington E.M.H."/>
            <person name="Hacene H."/>
        </authorList>
    </citation>
    <scope>NUCLEOTIDE SEQUENCE [LARGE SCALE GENOMIC DNA]</scope>
    <source>
        <strain evidence="2 3">M5A</strain>
    </source>
</reference>
<evidence type="ECO:0000313" key="2">
    <source>
        <dbReference type="EMBL" id="PRW62704.1"/>
    </source>
</evidence>
<dbReference type="Gene3D" id="3.40.50.300">
    <property type="entry name" value="P-loop containing nucleotide triphosphate hydrolases"/>
    <property type="match status" value="1"/>
</dbReference>
<keyword evidence="3" id="KW-1185">Reference proteome</keyword>
<evidence type="ECO:0000256" key="1">
    <source>
        <dbReference type="SAM" id="MobiDB-lite"/>
    </source>
</evidence>
<dbReference type="RefSeq" id="WP_106114378.1">
    <property type="nucleotide sequence ID" value="NZ_PVSR01000026.1"/>
</dbReference>
<evidence type="ECO:0000313" key="3">
    <source>
        <dbReference type="Proteomes" id="UP000239352"/>
    </source>
</evidence>
<protein>
    <recommendedName>
        <fullName evidence="4">Sulfotransferase family protein</fullName>
    </recommendedName>
</protein>
<evidence type="ECO:0008006" key="4">
    <source>
        <dbReference type="Google" id="ProtNLM"/>
    </source>
</evidence>
<proteinExistence type="predicted"/>
<comment type="caution">
    <text evidence="2">The sequence shown here is derived from an EMBL/GenBank/DDBJ whole genome shotgun (WGS) entry which is preliminary data.</text>
</comment>
<dbReference type="AlphaFoldDB" id="A0A2T0GUD4"/>